<dbReference type="Gene3D" id="3.30.40.10">
    <property type="entry name" value="Zinc/RING finger domain, C3HC4 (zinc finger)"/>
    <property type="match status" value="1"/>
</dbReference>
<reference evidence="7 8" key="1">
    <citation type="submission" date="2018-08" db="EMBL/GenBank/DDBJ databases">
        <title>Aphanomyces genome sequencing and annotation.</title>
        <authorList>
            <person name="Minardi D."/>
            <person name="Oidtmann B."/>
            <person name="Van Der Giezen M."/>
            <person name="Studholme D.J."/>
        </authorList>
    </citation>
    <scope>NUCLEOTIDE SEQUENCE [LARGE SCALE GENOMIC DNA]</scope>
    <source>
        <strain evidence="7 8">NJM0002</strain>
    </source>
</reference>
<accession>A0A3R6Y9E1</accession>
<dbReference type="PANTHER" id="PTHR13510">
    <property type="entry name" value="FYVE-FINGER-CONTAINING RAB5 EFFECTOR PROTEIN RABENOSYN-5-RELATED"/>
    <property type="match status" value="1"/>
</dbReference>
<evidence type="ECO:0000313" key="7">
    <source>
        <dbReference type="EMBL" id="RHY30100.1"/>
    </source>
</evidence>
<dbReference type="GO" id="GO:0008270">
    <property type="term" value="F:zinc ion binding"/>
    <property type="evidence" value="ECO:0007669"/>
    <property type="project" value="UniProtKB-KW"/>
</dbReference>
<keyword evidence="2 4" id="KW-0863">Zinc-finger</keyword>
<keyword evidence="1" id="KW-0479">Metal-binding</keyword>
<name>A0A3R6Y9E1_9STRA</name>
<keyword evidence="3" id="KW-0862">Zinc</keyword>
<dbReference type="VEuPathDB" id="FungiDB:H310_01762"/>
<evidence type="ECO:0000256" key="1">
    <source>
        <dbReference type="ARBA" id="ARBA00022723"/>
    </source>
</evidence>
<gene>
    <name evidence="7" type="ORF">DYB32_004610</name>
</gene>
<dbReference type="PANTHER" id="PTHR13510:SF44">
    <property type="entry name" value="RABENOSYN-5"/>
    <property type="match status" value="1"/>
</dbReference>
<protein>
    <recommendedName>
        <fullName evidence="6">FYVE-type domain-containing protein</fullName>
    </recommendedName>
</protein>
<dbReference type="Pfam" id="PF01363">
    <property type="entry name" value="FYVE"/>
    <property type="match status" value="1"/>
</dbReference>
<comment type="caution">
    <text evidence="7">The sequence shown here is derived from an EMBL/GenBank/DDBJ whole genome shotgun (WGS) entry which is preliminary data.</text>
</comment>
<dbReference type="InterPro" id="IPR017455">
    <property type="entry name" value="Znf_FYVE-rel"/>
</dbReference>
<feature type="compositionally biased region" description="Basic and acidic residues" evidence="5">
    <location>
        <begin position="437"/>
        <end position="450"/>
    </location>
</feature>
<dbReference type="CDD" id="cd00065">
    <property type="entry name" value="FYVE_like_SF"/>
    <property type="match status" value="1"/>
</dbReference>
<feature type="region of interest" description="Disordered" evidence="5">
    <location>
        <begin position="611"/>
        <end position="633"/>
    </location>
</feature>
<dbReference type="InterPro" id="IPR000306">
    <property type="entry name" value="Znf_FYVE"/>
</dbReference>
<proteinExistence type="predicted"/>
<feature type="domain" description="FYVE-type" evidence="6">
    <location>
        <begin position="296"/>
        <end position="351"/>
    </location>
</feature>
<dbReference type="InterPro" id="IPR013083">
    <property type="entry name" value="Znf_RING/FYVE/PHD"/>
</dbReference>
<dbReference type="Gene3D" id="3.30.530.20">
    <property type="match status" value="1"/>
</dbReference>
<dbReference type="AlphaFoldDB" id="A0A3R6Y9E1"/>
<dbReference type="Proteomes" id="UP000285060">
    <property type="component" value="Unassembled WGS sequence"/>
</dbReference>
<sequence>MRLPPSARDVLPLPRDYFECPELAHDEEERLIQVARMSCRRLIETTYSPNAEWSTVSVKNGVRISKNIQALLREDMSSISDNQHTASSGYVNTGEDAGPSSAKLIRGTTTVSATIEEIALQFKVDRGHNLMKSRKDILDSMVLYNLVRPTGARPRDYVGIFWECVKSPVPFSHHRDFLYLECHEEFHTPDGRRGWSYAMHSITLPCCPPLDALKLTRATLSNSGFVFIETRKVGEIECHYYLDLDAKGPPLVSEVMARRKISALSHLNKVLQEQRLESETLLGDLELPHQLHSKIECVLCYKRFQFFHRKFTCRKCGEVVCKSCQSTWELDLPGVGIRQICICTLCSANSRGTSSHPDTLGRMREVYEEGEANAGDHADRQSEGGATMVTDISCSISQYFVQQQESSEVGYDSRYHQPHHLGPPPVHSRENMGGPVHCDDQDHVYADPKPFKSHRRNPSPQHVPVSASGVPPMLMDHGGESTSRGGTNGHPGGSHGHSVPRPAKVHVPPSTLPSPPRPTKYLSVDISDPNDDVISLGSEERFSFHSRQPKRLHGPSQGLASALGSVRLGAVVPETIDDDDDATNSFHRKSSPHRLSYDACANNLVNPTTWKHPASSQSTGGVRIDIGSNKRFG</sequence>
<feature type="compositionally biased region" description="Gly residues" evidence="5">
    <location>
        <begin position="486"/>
        <end position="495"/>
    </location>
</feature>
<evidence type="ECO:0000256" key="3">
    <source>
        <dbReference type="ARBA" id="ARBA00022833"/>
    </source>
</evidence>
<evidence type="ECO:0000259" key="6">
    <source>
        <dbReference type="PROSITE" id="PS50178"/>
    </source>
</evidence>
<dbReference type="EMBL" id="QUSY01000355">
    <property type="protein sequence ID" value="RHY30100.1"/>
    <property type="molecule type" value="Genomic_DNA"/>
</dbReference>
<feature type="region of interest" description="Disordered" evidence="5">
    <location>
        <begin position="407"/>
        <end position="519"/>
    </location>
</feature>
<dbReference type="InterPro" id="IPR052727">
    <property type="entry name" value="Rab4/Rab5_effector"/>
</dbReference>
<dbReference type="PROSITE" id="PS50178">
    <property type="entry name" value="ZF_FYVE"/>
    <property type="match status" value="1"/>
</dbReference>
<keyword evidence="8" id="KW-1185">Reference proteome</keyword>
<dbReference type="SUPFAM" id="SSF57903">
    <property type="entry name" value="FYVE/PHD zinc finger"/>
    <property type="match status" value="1"/>
</dbReference>
<organism evidence="7 8">
    <name type="scientific">Aphanomyces invadans</name>
    <dbReference type="NCBI Taxonomy" id="157072"/>
    <lineage>
        <taxon>Eukaryota</taxon>
        <taxon>Sar</taxon>
        <taxon>Stramenopiles</taxon>
        <taxon>Oomycota</taxon>
        <taxon>Saprolegniomycetes</taxon>
        <taxon>Saprolegniales</taxon>
        <taxon>Verrucalvaceae</taxon>
        <taxon>Aphanomyces</taxon>
    </lineage>
</organism>
<dbReference type="SUPFAM" id="SSF55961">
    <property type="entry name" value="Bet v1-like"/>
    <property type="match status" value="1"/>
</dbReference>
<dbReference type="InterPro" id="IPR011011">
    <property type="entry name" value="Znf_FYVE_PHD"/>
</dbReference>
<feature type="compositionally biased region" description="Polar residues" evidence="5">
    <location>
        <begin position="611"/>
        <end position="620"/>
    </location>
</feature>
<evidence type="ECO:0000256" key="2">
    <source>
        <dbReference type="ARBA" id="ARBA00022771"/>
    </source>
</evidence>
<evidence type="ECO:0000256" key="5">
    <source>
        <dbReference type="SAM" id="MobiDB-lite"/>
    </source>
</evidence>
<evidence type="ECO:0000313" key="8">
    <source>
        <dbReference type="Proteomes" id="UP000285060"/>
    </source>
</evidence>
<dbReference type="InterPro" id="IPR023393">
    <property type="entry name" value="START-like_dom_sf"/>
</dbReference>
<evidence type="ECO:0000256" key="4">
    <source>
        <dbReference type="PROSITE-ProRule" id="PRU00091"/>
    </source>
</evidence>